<gene>
    <name evidence="2" type="ORF">QE152_g40854</name>
</gene>
<organism evidence="2 3">
    <name type="scientific">Popillia japonica</name>
    <name type="common">Japanese beetle</name>
    <dbReference type="NCBI Taxonomy" id="7064"/>
    <lineage>
        <taxon>Eukaryota</taxon>
        <taxon>Metazoa</taxon>
        <taxon>Ecdysozoa</taxon>
        <taxon>Arthropoda</taxon>
        <taxon>Hexapoda</taxon>
        <taxon>Insecta</taxon>
        <taxon>Pterygota</taxon>
        <taxon>Neoptera</taxon>
        <taxon>Endopterygota</taxon>
        <taxon>Coleoptera</taxon>
        <taxon>Polyphaga</taxon>
        <taxon>Scarabaeiformia</taxon>
        <taxon>Scarabaeidae</taxon>
        <taxon>Rutelinae</taxon>
        <taxon>Popillia</taxon>
    </lineage>
</organism>
<comment type="caution">
    <text evidence="2">The sequence shown here is derived from an EMBL/GenBank/DDBJ whole genome shotgun (WGS) entry which is preliminary data.</text>
</comment>
<keyword evidence="3" id="KW-1185">Reference proteome</keyword>
<evidence type="ECO:0000313" key="3">
    <source>
        <dbReference type="Proteomes" id="UP001458880"/>
    </source>
</evidence>
<dbReference type="Proteomes" id="UP001458880">
    <property type="component" value="Unassembled WGS sequence"/>
</dbReference>
<dbReference type="EMBL" id="JASPKY010001510">
    <property type="protein sequence ID" value="KAK9674791.1"/>
    <property type="molecule type" value="Genomic_DNA"/>
</dbReference>
<reference evidence="2 3" key="1">
    <citation type="journal article" date="2024" name="BMC Genomics">
        <title>De novo assembly and annotation of Popillia japonica's genome with initial clues to its potential as an invasive pest.</title>
        <authorList>
            <person name="Cucini C."/>
            <person name="Boschi S."/>
            <person name="Funari R."/>
            <person name="Cardaioli E."/>
            <person name="Iannotti N."/>
            <person name="Marturano G."/>
            <person name="Paoli F."/>
            <person name="Bruttini M."/>
            <person name="Carapelli A."/>
            <person name="Frati F."/>
            <person name="Nardi F."/>
        </authorList>
    </citation>
    <scope>NUCLEOTIDE SEQUENCE [LARGE SCALE GENOMIC DNA]</scope>
    <source>
        <strain evidence="2">DMR45628</strain>
    </source>
</reference>
<dbReference type="AlphaFoldDB" id="A0AAW1HF74"/>
<feature type="region of interest" description="Disordered" evidence="1">
    <location>
        <begin position="54"/>
        <end position="82"/>
    </location>
</feature>
<protein>
    <recommendedName>
        <fullName evidence="4">Chromo domain-containing protein</fullName>
    </recommendedName>
</protein>
<proteinExistence type="predicted"/>
<evidence type="ECO:0000313" key="2">
    <source>
        <dbReference type="EMBL" id="KAK9674791.1"/>
    </source>
</evidence>
<name>A0AAW1HF74_POPJA</name>
<evidence type="ECO:0008006" key="4">
    <source>
        <dbReference type="Google" id="ProtNLM"/>
    </source>
</evidence>
<evidence type="ECO:0000256" key="1">
    <source>
        <dbReference type="SAM" id="MobiDB-lite"/>
    </source>
</evidence>
<sequence length="218" mass="24715">MIADEATTSVSAAAGVVSSYISELNSISRPSVEESISHAEGLNKPATLNTNTFVSPEALKGFPKAGPRTSTRKPRQKRKSTILTSTPEKILLEIKENQKSTQKRKIIKRVIESSSEDENDDPIHINDDNSTDGDCYDTIDTFDYPDRDIVINDFVIVKVLEKNKAIYYVGEVLSVDAEHNEAEVILSLLRFWRKIKPSIMWAKFYQWMQNITKQRFDT</sequence>
<feature type="region of interest" description="Disordered" evidence="1">
    <location>
        <begin position="110"/>
        <end position="131"/>
    </location>
</feature>
<feature type="compositionally biased region" description="Basic residues" evidence="1">
    <location>
        <begin position="70"/>
        <end position="80"/>
    </location>
</feature>
<accession>A0AAW1HF74</accession>